<comment type="caution">
    <text evidence="2">The sequence shown here is derived from an EMBL/GenBank/DDBJ whole genome shotgun (WGS) entry which is preliminary data.</text>
</comment>
<dbReference type="Proteomes" id="UP001357485">
    <property type="component" value="Unassembled WGS sequence"/>
</dbReference>
<reference evidence="2 3" key="1">
    <citation type="submission" date="2023-08" db="EMBL/GenBank/DDBJ databases">
        <title>Black Yeasts Isolated from many extreme environments.</title>
        <authorList>
            <person name="Coleine C."/>
            <person name="Stajich J.E."/>
            <person name="Selbmann L."/>
        </authorList>
    </citation>
    <scope>NUCLEOTIDE SEQUENCE [LARGE SCALE GENOMIC DNA]</scope>
    <source>
        <strain evidence="2 3">CCFEE 536</strain>
    </source>
</reference>
<organism evidence="2 3">
    <name type="scientific">Cryomyces antarcticus</name>
    <dbReference type="NCBI Taxonomy" id="329879"/>
    <lineage>
        <taxon>Eukaryota</taxon>
        <taxon>Fungi</taxon>
        <taxon>Dikarya</taxon>
        <taxon>Ascomycota</taxon>
        <taxon>Pezizomycotina</taxon>
        <taxon>Dothideomycetes</taxon>
        <taxon>Dothideomycetes incertae sedis</taxon>
        <taxon>Cryomyces</taxon>
    </lineage>
</organism>
<sequence>MDVLILYPQMVYKWGNVENNLFMSLVNAFRAAVSTLALPVMVKTFRYDMHSTTSYPESSRTPMGAQPLDRALICTAVLLELAGYVGYAV</sequence>
<name>A0ABR0KQE0_9PEZI</name>
<evidence type="ECO:0008006" key="4">
    <source>
        <dbReference type="Google" id="ProtNLM"/>
    </source>
</evidence>
<keyword evidence="3" id="KW-1185">Reference proteome</keyword>
<feature type="non-terminal residue" evidence="2">
    <location>
        <position position="89"/>
    </location>
</feature>
<evidence type="ECO:0000256" key="1">
    <source>
        <dbReference type="SAM" id="Phobius"/>
    </source>
</evidence>
<gene>
    <name evidence="2" type="ORF">LTR16_006857</name>
</gene>
<proteinExistence type="predicted"/>
<accession>A0ABR0KQE0</accession>
<keyword evidence="1" id="KW-1133">Transmembrane helix</keyword>
<keyword evidence="1" id="KW-0472">Membrane</keyword>
<protein>
    <recommendedName>
        <fullName evidence="4">Solute carrier family 40 protein</fullName>
    </recommendedName>
</protein>
<evidence type="ECO:0000313" key="2">
    <source>
        <dbReference type="EMBL" id="KAK5103992.1"/>
    </source>
</evidence>
<dbReference type="EMBL" id="JAVRRA010025976">
    <property type="protein sequence ID" value="KAK5103992.1"/>
    <property type="molecule type" value="Genomic_DNA"/>
</dbReference>
<evidence type="ECO:0000313" key="3">
    <source>
        <dbReference type="Proteomes" id="UP001357485"/>
    </source>
</evidence>
<feature type="transmembrane region" description="Helical" evidence="1">
    <location>
        <begin position="20"/>
        <end position="42"/>
    </location>
</feature>
<keyword evidence="1" id="KW-0812">Transmembrane</keyword>